<protein>
    <submittedName>
        <fullName evidence="1">Uncharacterized protein</fullName>
    </submittedName>
</protein>
<dbReference type="RefSeq" id="WP_160843539.1">
    <property type="nucleotide sequence ID" value="NZ_WVHT01000002.1"/>
</dbReference>
<dbReference type="AlphaFoldDB" id="A0A7K1Y710"/>
<dbReference type="Proteomes" id="UP000466586">
    <property type="component" value="Unassembled WGS sequence"/>
</dbReference>
<name>A0A7K1Y710_9SPHI</name>
<organism evidence="1 2">
    <name type="scientific">Hufsiella arboris</name>
    <dbReference type="NCBI Taxonomy" id="2695275"/>
    <lineage>
        <taxon>Bacteria</taxon>
        <taxon>Pseudomonadati</taxon>
        <taxon>Bacteroidota</taxon>
        <taxon>Sphingobacteriia</taxon>
        <taxon>Sphingobacteriales</taxon>
        <taxon>Sphingobacteriaceae</taxon>
        <taxon>Hufsiella</taxon>
    </lineage>
</organism>
<comment type="caution">
    <text evidence="1">The sequence shown here is derived from an EMBL/GenBank/DDBJ whole genome shotgun (WGS) entry which is preliminary data.</text>
</comment>
<gene>
    <name evidence="1" type="ORF">GS399_05205</name>
</gene>
<dbReference type="EMBL" id="WVHT01000002">
    <property type="protein sequence ID" value="MXV50362.1"/>
    <property type="molecule type" value="Genomic_DNA"/>
</dbReference>
<sequence>MSEPLNTTTYSIMQQPVQELGLSEVFSLRSKLMGFRTLEDIANTPVQQLLSKEDFNYNWLGELVGFMTQKNLLDRLQELPGSNAY</sequence>
<reference evidence="1 2" key="1">
    <citation type="submission" date="2019-11" db="EMBL/GenBank/DDBJ databases">
        <title>Pedobacter sp. HMF7647 Genome sequencing and assembly.</title>
        <authorList>
            <person name="Kang H."/>
            <person name="Kim H."/>
            <person name="Joh K."/>
        </authorList>
    </citation>
    <scope>NUCLEOTIDE SEQUENCE [LARGE SCALE GENOMIC DNA]</scope>
    <source>
        <strain evidence="1 2">HMF7647</strain>
    </source>
</reference>
<proteinExistence type="predicted"/>
<evidence type="ECO:0000313" key="1">
    <source>
        <dbReference type="EMBL" id="MXV50362.1"/>
    </source>
</evidence>
<keyword evidence="2" id="KW-1185">Reference proteome</keyword>
<accession>A0A7K1Y710</accession>
<evidence type="ECO:0000313" key="2">
    <source>
        <dbReference type="Proteomes" id="UP000466586"/>
    </source>
</evidence>